<name>A0ABV5P3V9_9ACTN</name>
<keyword evidence="2" id="KW-1185">Reference proteome</keyword>
<dbReference type="RefSeq" id="WP_345410265.1">
    <property type="nucleotide sequence ID" value="NZ_BAAAXS010000002.1"/>
</dbReference>
<reference evidence="1 2" key="1">
    <citation type="submission" date="2024-09" db="EMBL/GenBank/DDBJ databases">
        <authorList>
            <person name="Sun Q."/>
            <person name="Mori K."/>
        </authorList>
    </citation>
    <scope>NUCLEOTIDE SEQUENCE [LARGE SCALE GENOMIC DNA]</scope>
    <source>
        <strain evidence="1 2">JCM 3324</strain>
    </source>
</reference>
<gene>
    <name evidence="1" type="ORF">ACFFR3_45730</name>
</gene>
<comment type="caution">
    <text evidence="1">The sequence shown here is derived from an EMBL/GenBank/DDBJ whole genome shotgun (WGS) entry which is preliminary data.</text>
</comment>
<sequence>MTIVLCEAHTPALQAAGKSGAHLETADCVWPHEVTPPGPIPSLGHPLRVTD</sequence>
<organism evidence="1 2">
    <name type="scientific">Nonomuraea salmonea</name>
    <dbReference type="NCBI Taxonomy" id="46181"/>
    <lineage>
        <taxon>Bacteria</taxon>
        <taxon>Bacillati</taxon>
        <taxon>Actinomycetota</taxon>
        <taxon>Actinomycetes</taxon>
        <taxon>Streptosporangiales</taxon>
        <taxon>Streptosporangiaceae</taxon>
        <taxon>Nonomuraea</taxon>
    </lineage>
</organism>
<accession>A0ABV5P3V9</accession>
<evidence type="ECO:0000313" key="1">
    <source>
        <dbReference type="EMBL" id="MFB9476836.1"/>
    </source>
</evidence>
<proteinExistence type="predicted"/>
<dbReference type="Proteomes" id="UP001589568">
    <property type="component" value="Unassembled WGS sequence"/>
</dbReference>
<protein>
    <submittedName>
        <fullName evidence="1">Uncharacterized protein</fullName>
    </submittedName>
</protein>
<evidence type="ECO:0000313" key="2">
    <source>
        <dbReference type="Proteomes" id="UP001589568"/>
    </source>
</evidence>
<dbReference type="EMBL" id="JBHMCF010000057">
    <property type="protein sequence ID" value="MFB9476836.1"/>
    <property type="molecule type" value="Genomic_DNA"/>
</dbReference>